<dbReference type="STRING" id="394503.Ccel_3303"/>
<dbReference type="OrthoDB" id="2085289at2"/>
<sequence length="89" mass="10296">MQNKADMILDTFVGIKLNTMSTVPIITVYKKPKDYPDKYIARLWDINNKPTRFVVVADTLENIRRLVPKNMTCIPPSEKDDPVIVEVYI</sequence>
<dbReference type="AlphaFoldDB" id="B8I136"/>
<dbReference type="Proteomes" id="UP000001349">
    <property type="component" value="Chromosome"/>
</dbReference>
<organism evidence="1 2">
    <name type="scientific">Ruminiclostridium cellulolyticum (strain ATCC 35319 / DSM 5812 / JCM 6584 / H10)</name>
    <name type="common">Clostridium cellulolyticum</name>
    <dbReference type="NCBI Taxonomy" id="394503"/>
    <lineage>
        <taxon>Bacteria</taxon>
        <taxon>Bacillati</taxon>
        <taxon>Bacillota</taxon>
        <taxon>Clostridia</taxon>
        <taxon>Eubacteriales</taxon>
        <taxon>Oscillospiraceae</taxon>
        <taxon>Ruminiclostridium</taxon>
    </lineage>
</organism>
<evidence type="ECO:0000313" key="1">
    <source>
        <dbReference type="EMBL" id="ACL77592.1"/>
    </source>
</evidence>
<gene>
    <name evidence="1" type="ordered locus">Ccel_3303</name>
</gene>
<dbReference type="HOGENOM" id="CLU_2449368_0_0_9"/>
<protein>
    <submittedName>
        <fullName evidence="1">Uncharacterized protein</fullName>
    </submittedName>
</protein>
<keyword evidence="2" id="KW-1185">Reference proteome</keyword>
<proteinExistence type="predicted"/>
<dbReference type="KEGG" id="cce:Ccel_3303"/>
<dbReference type="eggNOG" id="ENOG5030D5P">
    <property type="taxonomic scope" value="Bacteria"/>
</dbReference>
<dbReference type="RefSeq" id="WP_015926646.1">
    <property type="nucleotide sequence ID" value="NC_011898.1"/>
</dbReference>
<evidence type="ECO:0000313" key="2">
    <source>
        <dbReference type="Proteomes" id="UP000001349"/>
    </source>
</evidence>
<accession>B8I136</accession>
<reference evidence="1 2" key="1">
    <citation type="submission" date="2009-01" db="EMBL/GenBank/DDBJ databases">
        <title>Complete sequence of Clostridium cellulolyticum H10.</title>
        <authorList>
            <consortium name="US DOE Joint Genome Institute"/>
            <person name="Lucas S."/>
            <person name="Copeland A."/>
            <person name="Lapidus A."/>
            <person name="Glavina del Rio T."/>
            <person name="Dalin E."/>
            <person name="Tice H."/>
            <person name="Bruce D."/>
            <person name="Goodwin L."/>
            <person name="Pitluck S."/>
            <person name="Chertkov O."/>
            <person name="Saunders E."/>
            <person name="Brettin T."/>
            <person name="Detter J.C."/>
            <person name="Han C."/>
            <person name="Larimer F."/>
            <person name="Land M."/>
            <person name="Hauser L."/>
            <person name="Kyrpides N."/>
            <person name="Ivanova N."/>
            <person name="Zhou J."/>
            <person name="Richardson P."/>
        </authorList>
    </citation>
    <scope>NUCLEOTIDE SEQUENCE [LARGE SCALE GENOMIC DNA]</scope>
    <source>
        <strain evidence="2">ATCC 35319 / DSM 5812 / JCM 6584 / H10</strain>
    </source>
</reference>
<dbReference type="EMBL" id="CP001348">
    <property type="protein sequence ID" value="ACL77592.1"/>
    <property type="molecule type" value="Genomic_DNA"/>
</dbReference>
<name>B8I136_RUMCH</name>